<protein>
    <submittedName>
        <fullName evidence="2">Cyd operon protein YbgE</fullName>
    </submittedName>
</protein>
<evidence type="ECO:0000256" key="1">
    <source>
        <dbReference type="SAM" id="Phobius"/>
    </source>
</evidence>
<keyword evidence="3" id="KW-1185">Reference proteome</keyword>
<dbReference type="RefSeq" id="WP_043186199.1">
    <property type="nucleotide sequence ID" value="NZ_CP009533.1"/>
</dbReference>
<gene>
    <name evidence="2" type="ORF">LT40_02785</name>
</gene>
<dbReference type="KEGG" id="prh:LT40_02785"/>
<evidence type="ECO:0000313" key="2">
    <source>
        <dbReference type="EMBL" id="AIS16383.1"/>
    </source>
</evidence>
<keyword evidence="1" id="KW-0812">Transmembrane</keyword>
<keyword evidence="1" id="KW-0472">Membrane</keyword>
<sequence length="96" mass="10639">MNVEAAPALRTPGWRWLSLLLAGPISLVLLLHPVAVLDAQGQYSHGLLTLTMWGIAAGYVHGVGFDPRAWAWRLIFHPVLGWALMALGYWVLLRNL</sequence>
<dbReference type="Proteomes" id="UP000029499">
    <property type="component" value="Chromosome"/>
</dbReference>
<dbReference type="Pfam" id="PF09600">
    <property type="entry name" value="Cyd_oper_YbgE"/>
    <property type="match status" value="1"/>
</dbReference>
<dbReference type="STRING" id="216142.LT40_02785"/>
<feature type="transmembrane region" description="Helical" evidence="1">
    <location>
        <begin position="16"/>
        <end position="35"/>
    </location>
</feature>
<dbReference type="HOGENOM" id="CLU_156555_0_1_6"/>
<keyword evidence="1" id="KW-1133">Transmembrane helix</keyword>
<dbReference type="eggNOG" id="COG3790">
    <property type="taxonomic scope" value="Bacteria"/>
</dbReference>
<dbReference type="EMBL" id="CP009533">
    <property type="protein sequence ID" value="AIS16383.1"/>
    <property type="molecule type" value="Genomic_DNA"/>
</dbReference>
<proteinExistence type="predicted"/>
<reference evidence="2 3" key="1">
    <citation type="journal article" date="2015" name="J. Biotechnol.">
        <title>Complete genome sequence of Pseudomonas rhizosphaerae IH5T (=DSM 16299T), a phosphate-solubilizing rhizobacterium for bacterial biofertilizer.</title>
        <authorList>
            <person name="Kwak Y."/>
            <person name="Jung B.K."/>
            <person name="Shin J.H."/>
        </authorList>
    </citation>
    <scope>NUCLEOTIDE SEQUENCE [LARGE SCALE GENOMIC DNA]</scope>
    <source>
        <strain evidence="2">DSM 16299</strain>
    </source>
</reference>
<evidence type="ECO:0000313" key="3">
    <source>
        <dbReference type="Proteomes" id="UP000029499"/>
    </source>
</evidence>
<feature type="transmembrane region" description="Helical" evidence="1">
    <location>
        <begin position="70"/>
        <end position="92"/>
    </location>
</feature>
<dbReference type="InterPro" id="IPR011846">
    <property type="entry name" value="Cyd_oper_YbgE"/>
</dbReference>
<accession>A0A089YJ62</accession>
<dbReference type="AlphaFoldDB" id="A0A089YJ62"/>
<dbReference type="OrthoDB" id="5298003at2"/>
<name>A0A089YJ62_9PSED</name>
<organism evidence="2 3">
    <name type="scientific">Pseudomonas rhizosphaerae</name>
    <dbReference type="NCBI Taxonomy" id="216142"/>
    <lineage>
        <taxon>Bacteria</taxon>
        <taxon>Pseudomonadati</taxon>
        <taxon>Pseudomonadota</taxon>
        <taxon>Gammaproteobacteria</taxon>
        <taxon>Pseudomonadales</taxon>
        <taxon>Pseudomonadaceae</taxon>
        <taxon>Pseudomonas</taxon>
    </lineage>
</organism>
<feature type="transmembrane region" description="Helical" evidence="1">
    <location>
        <begin position="47"/>
        <end position="64"/>
    </location>
</feature>